<dbReference type="SUPFAM" id="SSF49373">
    <property type="entry name" value="Invasin/intimin cell-adhesion fragments"/>
    <property type="match status" value="1"/>
</dbReference>
<keyword evidence="4" id="KW-1185">Reference proteome</keyword>
<dbReference type="EMBL" id="CP041217">
    <property type="protein sequence ID" value="QDH20820.1"/>
    <property type="molecule type" value="Genomic_DNA"/>
</dbReference>
<dbReference type="InterPro" id="IPR026588">
    <property type="entry name" value="Choice_anch_A"/>
</dbReference>
<proteinExistence type="predicted"/>
<evidence type="ECO:0000256" key="1">
    <source>
        <dbReference type="SAM" id="Phobius"/>
    </source>
</evidence>
<dbReference type="OrthoDB" id="38701at2"/>
<dbReference type="KEGG" id="saca:FFV09_08155"/>
<dbReference type="Proteomes" id="UP000316968">
    <property type="component" value="Chromosome"/>
</dbReference>
<organism evidence="3 4">
    <name type="scientific">Saccharibacillus brassicae</name>
    <dbReference type="NCBI Taxonomy" id="2583377"/>
    <lineage>
        <taxon>Bacteria</taxon>
        <taxon>Bacillati</taxon>
        <taxon>Bacillota</taxon>
        <taxon>Bacilli</taxon>
        <taxon>Bacillales</taxon>
        <taxon>Paenibacillaceae</taxon>
        <taxon>Saccharibacillus</taxon>
    </lineage>
</organism>
<name>A0A4Y6UW20_SACBS</name>
<evidence type="ECO:0000313" key="3">
    <source>
        <dbReference type="EMBL" id="QDH20820.1"/>
    </source>
</evidence>
<reference evidence="3 4" key="1">
    <citation type="submission" date="2019-06" db="EMBL/GenBank/DDBJ databases">
        <title>Saccharibacillus brassicae sp. nov., an endophytic bacterium isolated from Chinese cabbage seeds (Brassica pekinensis).</title>
        <authorList>
            <person name="Jiang L."/>
            <person name="Lee J."/>
            <person name="Kim S.W."/>
        </authorList>
    </citation>
    <scope>NUCLEOTIDE SEQUENCE [LARGE SCALE GENOMIC DNA]</scope>
    <source>
        <strain evidence="4">KCTC 43072 / ATSA2</strain>
    </source>
</reference>
<dbReference type="Pfam" id="PF20597">
    <property type="entry name" value="pAdhesive_15"/>
    <property type="match status" value="1"/>
</dbReference>
<dbReference type="InterPro" id="IPR008964">
    <property type="entry name" value="Invasin/intimin_cell_adhesion"/>
</dbReference>
<feature type="transmembrane region" description="Helical" evidence="1">
    <location>
        <begin position="55"/>
        <end position="75"/>
    </location>
</feature>
<keyword evidence="1" id="KW-0472">Membrane</keyword>
<sequence>MIIYHSVSILTIYLDKHSLFQVFIGTRNDKQAKCMITRFYYEPAIRGGILVKKKYVGILALVLAIVAVSVPFGMWKALADTEPPYQIKILEIVDNGTYALNDALAGTANVTVDTMRMKTFVAMRTELEGKYDAIYFGKGSYSTTQAQTFTTGPSNEQRAAHNTTAIMNDITKLKAGEIEAEYILKGLPVIFHTSIAGQSPRGNLYALYNKYASAASRASNTLFVSDSNLVSTVAANIKSGSALYKQRPHVEIVSKPADFLAGSTTVYTTGNTLSFTFNANNVRDFNTPVNAKLYASVDKVLPLSEENVVASSTLSSRSGTLTYKLPQTYSGPIYWKLELTANGLSDYAEGAFRVRDKQTVIRVLQVMPNNDNSSMLRTNNMNPSYLRTNDYDIQITPVLFNEFNMASNANSYANLNGKYDMVMFGFVDNYNTQTSGSLTDAAAAGVNAFINTGQAVMFTHDTMIGSASNPWIKNFQKTTGQTGAYTNMGLGAPNPSTRTKIVNSGLLTQFPFDLSLKPGNTNGYVGQIARTHDQYYMLDLEDPNIVPWYNIVSEDADAANYKRDSDDSYDHYYTYSKGNVTYSGTGHTNTNFPEWEQKLFVNTMFRAFIGSNHAPSVTVISPTAAETTKPSYLKDLVFSYQVDDLDLQDPTVYSSVRFKVNGQYVDSMNIAEKNVPKGSVIIEKFKNPLLLQQGTVQIEIKARDKQGATAVKTIDLTLQKVSANLLTERTLDTIPANYEFLTGSTVGMTYKVTPQSIPAADIRTGENGLQTLEISNVAYTEKLPAGLEISGALPPGMTKTGTLAAGYTLSKTFDKITYTLNGSSYVPNAGSLFSFHLNTIPTAKATYNLNQARLSYEDVHAADNAAAGAGTISLMNGYSLITLGPDTTTITGGSMQGRALFSGPAALSNFSIGEGLPGYDAAFPTVATKGDLTINGGSISKGPILSGGAFTSTGFGISNTTILAGGNVNLNGNNGLSNSSVWAGGNLTLNNYYVDNGLNFRTAGNFALTGGGMNGGSVVYGGTSNFTSPYVTASTPAAVKSQFDTQKNATNAKGVSDFEAVKQQLTNLSNTYGALTANGARDASDQSGIVFKGTDPAVNVFKVDGSQLPNLNNLKIQVPAGSTAILNVVGGNVTFSGGFDLIGATADKVIVNYVGTGSVTLTSVGLRGTLLAPQATVNFNGGDISGTIVAGSYKTTGWTSIGSGTFGGAAPSAASTPGENRTIQFPDVTFNAIVKTRSIALPDQSIWVGDSTVLVPNVVMTDGTTNPAPLLTWSSPDPAVKISYPNGTNNGKSSSLSVTGLQPGTARITAAASDGSGIVGTATITVEAPALTIEGSSSVNVGQTIRDLKAVVNASNLRIDGVQWRVISSNVANVTLGQQVDPTSLHLTGVKSGTIRLEATATITNTRTNTSRPLVAFKDITVIDNLDSVVINGPDTVKKGGTIDLSTVILPATANIGSISWTVTDGQGNAVLTPGSPVPSKTASLQGVAPGPVTVSVTVRTAGDNPVERTVTKTIWVLDFAMTGPDTVYVGDSINMSASLLPANYPGSLAPVKWSVANIPNSGPGTNPYAQFGTSAAPSGTSSGSTAALTGSTAGKVNVTAVLTTPAGDFTVTRPVTIKPVVTALLLPPTVKVEQGMPFDLISRGPLMINPISIPLQDIQSQLVWTTANPSAVSVDKNGLVTGLLEGQEVLVTVSYKRTPNSEAITTSTRVIVAKAVDPNAPTDGDRY</sequence>
<evidence type="ECO:0000259" key="2">
    <source>
        <dbReference type="Pfam" id="PF20597"/>
    </source>
</evidence>
<protein>
    <submittedName>
        <fullName evidence="3">DUF5057 domain-containing protein</fullName>
    </submittedName>
</protein>
<gene>
    <name evidence="3" type="ORF">FFV09_08155</name>
</gene>
<evidence type="ECO:0000313" key="4">
    <source>
        <dbReference type="Proteomes" id="UP000316968"/>
    </source>
</evidence>
<dbReference type="Gene3D" id="2.60.40.1080">
    <property type="match status" value="2"/>
</dbReference>
<feature type="domain" description="Choice-of-anchor A" evidence="2">
    <location>
        <begin position="962"/>
        <end position="1197"/>
    </location>
</feature>
<accession>A0A4Y6UW20</accession>
<dbReference type="NCBIfam" id="TIGR04215">
    <property type="entry name" value="choice_anch_A"/>
    <property type="match status" value="1"/>
</dbReference>
<keyword evidence="1" id="KW-0812">Transmembrane</keyword>
<keyword evidence="1" id="KW-1133">Transmembrane helix</keyword>